<dbReference type="PANTHER" id="PTHR23205">
    <property type="entry name" value="SPLICING FACTOR 3A SUBUNIT 2"/>
    <property type="match status" value="1"/>
</dbReference>
<keyword evidence="8" id="KW-1185">Reference proteome</keyword>
<feature type="region of interest" description="Disordered" evidence="5">
    <location>
        <begin position="52"/>
        <end position="88"/>
    </location>
</feature>
<keyword evidence="3" id="KW-0862">Zinc</keyword>
<dbReference type="AlphaFoldDB" id="A0A7J6RW72"/>
<reference evidence="7 8" key="1">
    <citation type="submission" date="2020-04" db="EMBL/GenBank/DDBJ databases">
        <title>Perkinsus olseni comparative genomics.</title>
        <authorList>
            <person name="Bogema D.R."/>
        </authorList>
    </citation>
    <scope>NUCLEOTIDE SEQUENCE [LARGE SCALE GENOMIC DNA]</scope>
    <source>
        <strain evidence="7 8">ATCC PRA-207</strain>
    </source>
</reference>
<evidence type="ECO:0000259" key="6">
    <source>
        <dbReference type="Pfam" id="PF16835"/>
    </source>
</evidence>
<organism evidence="7 8">
    <name type="scientific">Perkinsus olseni</name>
    <name type="common">Perkinsus atlanticus</name>
    <dbReference type="NCBI Taxonomy" id="32597"/>
    <lineage>
        <taxon>Eukaryota</taxon>
        <taxon>Sar</taxon>
        <taxon>Alveolata</taxon>
        <taxon>Perkinsozoa</taxon>
        <taxon>Perkinsea</taxon>
        <taxon>Perkinsida</taxon>
        <taxon>Perkinsidae</taxon>
        <taxon>Perkinsus</taxon>
    </lineage>
</organism>
<evidence type="ECO:0000313" key="7">
    <source>
        <dbReference type="EMBL" id="KAF4724525.1"/>
    </source>
</evidence>
<sequence>MTDRQNRPGQKTGSGAPMTAQEAAMDRRERLRRLAMETVNLARRAAKEAMVGTPAPIPGEGDGPYGAQGLHKKSVAPRIGRPGYRVTKQRDPMTYQKSLLFEVDYPEIDTKVTTTPLYRIMSCYEQRVEEPDRDYQYLLIAAEPYETISFKIPNLDIDRSPEKLYQHWDPLCFNERGEKQLPALAGKSGHFDPIGRADLLECVEKAAHDSYRWRVDDATCEGSGEDLRIWKFDDDMGDCTKLPLKLLGPSDRLDLPSDCGSEATTVLALVGKGMLSSEVLFYEASPLTGLPPKLPLKDVS</sequence>
<evidence type="ECO:0000256" key="5">
    <source>
        <dbReference type="SAM" id="MobiDB-lite"/>
    </source>
</evidence>
<gene>
    <name evidence="7" type="primary">SF3A2</name>
    <name evidence="7" type="ORF">FOZ63_028421</name>
</gene>
<dbReference type="GO" id="GO:0000245">
    <property type="term" value="P:spliceosomal complex assembly"/>
    <property type="evidence" value="ECO:0007669"/>
    <property type="project" value="TreeGrafter"/>
</dbReference>
<dbReference type="EMBL" id="JABANO010022838">
    <property type="protein sequence ID" value="KAF4724525.1"/>
    <property type="molecule type" value="Genomic_DNA"/>
</dbReference>
<accession>A0A7J6RW72</accession>
<feature type="region of interest" description="Disordered" evidence="5">
    <location>
        <begin position="1"/>
        <end position="29"/>
    </location>
</feature>
<dbReference type="GO" id="GO:0071013">
    <property type="term" value="C:catalytic step 2 spliceosome"/>
    <property type="evidence" value="ECO:0007669"/>
    <property type="project" value="TreeGrafter"/>
</dbReference>
<dbReference type="Pfam" id="PF16835">
    <property type="entry name" value="SF3A2"/>
    <property type="match status" value="1"/>
</dbReference>
<keyword evidence="1" id="KW-0479">Metal-binding</keyword>
<dbReference type="GO" id="GO:0005686">
    <property type="term" value="C:U2 snRNP"/>
    <property type="evidence" value="ECO:0007669"/>
    <property type="project" value="TreeGrafter"/>
</dbReference>
<dbReference type="InterPro" id="IPR052092">
    <property type="entry name" value="SF3A2"/>
</dbReference>
<evidence type="ECO:0000256" key="2">
    <source>
        <dbReference type="ARBA" id="ARBA00022771"/>
    </source>
</evidence>
<dbReference type="GO" id="GO:0008270">
    <property type="term" value="F:zinc ion binding"/>
    <property type="evidence" value="ECO:0007669"/>
    <property type="project" value="UniProtKB-KW"/>
</dbReference>
<evidence type="ECO:0000256" key="4">
    <source>
        <dbReference type="ARBA" id="ARBA00023242"/>
    </source>
</evidence>
<evidence type="ECO:0000256" key="1">
    <source>
        <dbReference type="ARBA" id="ARBA00022723"/>
    </source>
</evidence>
<keyword evidence="2" id="KW-0863">Zinc-finger</keyword>
<keyword evidence="4" id="KW-0539">Nucleus</keyword>
<dbReference type="Proteomes" id="UP000553632">
    <property type="component" value="Unassembled WGS sequence"/>
</dbReference>
<feature type="domain" description="SF3A2" evidence="6">
    <location>
        <begin position="79"/>
        <end position="170"/>
    </location>
</feature>
<evidence type="ECO:0000313" key="8">
    <source>
        <dbReference type="Proteomes" id="UP000553632"/>
    </source>
</evidence>
<evidence type="ECO:0000256" key="3">
    <source>
        <dbReference type="ARBA" id="ARBA00022833"/>
    </source>
</evidence>
<dbReference type="InterPro" id="IPR031781">
    <property type="entry name" value="SF3A2_dom"/>
</dbReference>
<dbReference type="SMART" id="SM01050">
    <property type="entry name" value="CactinC_cactus"/>
    <property type="match status" value="1"/>
</dbReference>
<dbReference type="GO" id="GO:0071004">
    <property type="term" value="C:U2-type prespliceosome"/>
    <property type="evidence" value="ECO:0007669"/>
    <property type="project" value="TreeGrafter"/>
</dbReference>
<proteinExistence type="predicted"/>
<name>A0A7J6RW72_PEROL</name>
<dbReference type="Gene3D" id="2.60.40.2690">
    <property type="match status" value="1"/>
</dbReference>
<comment type="caution">
    <text evidence="7">The sequence shown here is derived from an EMBL/GenBank/DDBJ whole genome shotgun (WGS) entry which is preliminary data.</text>
</comment>
<protein>
    <submittedName>
        <fullName evidence="7">Splicing factor 3A subunit 2</fullName>
    </submittedName>
</protein>
<dbReference type="PANTHER" id="PTHR23205:SF0">
    <property type="entry name" value="SPLICING FACTOR 3A SUBUNIT 2"/>
    <property type="match status" value="1"/>
</dbReference>